<keyword evidence="6" id="KW-0064">Aspartyl protease</keyword>
<feature type="chain" id="PRO_5034918092" evidence="9">
    <location>
        <begin position="22"/>
        <end position="431"/>
    </location>
</feature>
<evidence type="ECO:0000256" key="5">
    <source>
        <dbReference type="ARBA" id="ARBA00022729"/>
    </source>
</evidence>
<keyword evidence="8" id="KW-0325">Glycoprotein</keyword>
<dbReference type="SUPFAM" id="SSF50630">
    <property type="entry name" value="Acid proteases"/>
    <property type="match status" value="1"/>
</dbReference>
<dbReference type="InterPro" id="IPR051708">
    <property type="entry name" value="Plant_Aspart_Prot_A1"/>
</dbReference>
<comment type="subcellular location">
    <subcellularLocation>
        <location evidence="1">Secreted</location>
    </subcellularLocation>
</comment>
<evidence type="ECO:0000256" key="4">
    <source>
        <dbReference type="ARBA" id="ARBA00022670"/>
    </source>
</evidence>
<evidence type="ECO:0000313" key="12">
    <source>
        <dbReference type="RefSeq" id="XP_027343039.1"/>
    </source>
</evidence>
<organism evidence="11 12">
    <name type="scientific">Abrus precatorius</name>
    <name type="common">Indian licorice</name>
    <name type="synonym">Glycine abrus</name>
    <dbReference type="NCBI Taxonomy" id="3816"/>
    <lineage>
        <taxon>Eukaryota</taxon>
        <taxon>Viridiplantae</taxon>
        <taxon>Streptophyta</taxon>
        <taxon>Embryophyta</taxon>
        <taxon>Tracheophyta</taxon>
        <taxon>Spermatophyta</taxon>
        <taxon>Magnoliopsida</taxon>
        <taxon>eudicotyledons</taxon>
        <taxon>Gunneridae</taxon>
        <taxon>Pentapetalae</taxon>
        <taxon>rosids</taxon>
        <taxon>fabids</taxon>
        <taxon>Fabales</taxon>
        <taxon>Fabaceae</taxon>
        <taxon>Papilionoideae</taxon>
        <taxon>50 kb inversion clade</taxon>
        <taxon>NPAAA clade</taxon>
        <taxon>indigoferoid/millettioid clade</taxon>
        <taxon>Abreae</taxon>
        <taxon>Abrus</taxon>
    </lineage>
</organism>
<dbReference type="InterPro" id="IPR033121">
    <property type="entry name" value="PEPTIDASE_A1"/>
</dbReference>
<accession>A0A8B8KJJ3</accession>
<feature type="signal peptide" evidence="9">
    <location>
        <begin position="1"/>
        <end position="21"/>
    </location>
</feature>
<dbReference type="InterPro" id="IPR032861">
    <property type="entry name" value="TAXi_N"/>
</dbReference>
<keyword evidence="11" id="KW-1185">Reference proteome</keyword>
<evidence type="ECO:0000259" key="10">
    <source>
        <dbReference type="PROSITE" id="PS51767"/>
    </source>
</evidence>
<evidence type="ECO:0000256" key="7">
    <source>
        <dbReference type="ARBA" id="ARBA00022801"/>
    </source>
</evidence>
<dbReference type="PROSITE" id="PS00141">
    <property type="entry name" value="ASP_PROTEASE"/>
    <property type="match status" value="1"/>
</dbReference>
<dbReference type="RefSeq" id="XP_027343039.1">
    <property type="nucleotide sequence ID" value="XM_027487238.1"/>
</dbReference>
<evidence type="ECO:0000313" key="11">
    <source>
        <dbReference type="Proteomes" id="UP000694853"/>
    </source>
</evidence>
<keyword evidence="7" id="KW-0378">Hydrolase</keyword>
<dbReference type="OrthoDB" id="2747330at2759"/>
<dbReference type="PANTHER" id="PTHR47967:SF66">
    <property type="entry name" value="ASPARTIC PROTEINASE CDR1-RELATED"/>
    <property type="match status" value="1"/>
</dbReference>
<dbReference type="Gene3D" id="2.40.70.10">
    <property type="entry name" value="Acid Proteases"/>
    <property type="match status" value="2"/>
</dbReference>
<dbReference type="InterPro" id="IPR021109">
    <property type="entry name" value="Peptidase_aspartic_dom_sf"/>
</dbReference>
<evidence type="ECO:0000256" key="3">
    <source>
        <dbReference type="ARBA" id="ARBA00022525"/>
    </source>
</evidence>
<proteinExistence type="inferred from homology"/>
<keyword evidence="3" id="KW-0964">Secreted</keyword>
<sequence length="431" mass="46783">MATFSSLLLVFLSLAIPFIEAHNGGFSVELIHRDSAKSPFYNPTKTRFQLLHSALQRSFNRFHLFYPLTKASSDTPQSQITDNQGEYLVNYSIGTPPFEIMGIFDTGSNLIWSQCKPCTHCYNQTNPMFDPSQSSTYKPIACDSRVCHLLADVSCDNADHSCKYSISYGDGSHSQGTLAFDTLTLGSTTGSSVAFPSIPIGCGFDNAGTFDNKTSGIVGVGSGNVSFISQIGPSVGFKFSYCLVPYFESNATSKLNFGDNAVLADPGVVSTPISPGDSTFYYLTLEAMSVGSQRIEFKDESTSKDKKGNIIIDSGTTLTFFPMDFYQKLESAVALNFNFERDDNQMLSLCYKAPLSAIQAPNITAHFVGADVALTSANTFVSISENITCFAFTSGPTPDAMFGNLAQVGYLVEYDLLKKMVSFKPTDCAKI</sequence>
<protein>
    <submittedName>
        <fullName evidence="12">Aspartic proteinase CDR1-like</fullName>
    </submittedName>
</protein>
<dbReference type="Pfam" id="PF14543">
    <property type="entry name" value="TAXi_N"/>
    <property type="match status" value="1"/>
</dbReference>
<feature type="domain" description="Peptidase A1" evidence="10">
    <location>
        <begin position="87"/>
        <end position="424"/>
    </location>
</feature>
<evidence type="ECO:0000256" key="2">
    <source>
        <dbReference type="ARBA" id="ARBA00007447"/>
    </source>
</evidence>
<dbReference type="GO" id="GO:0006508">
    <property type="term" value="P:proteolysis"/>
    <property type="evidence" value="ECO:0007669"/>
    <property type="project" value="UniProtKB-KW"/>
</dbReference>
<dbReference type="GO" id="GO:0005576">
    <property type="term" value="C:extracellular region"/>
    <property type="evidence" value="ECO:0007669"/>
    <property type="project" value="UniProtKB-SubCell"/>
</dbReference>
<gene>
    <name evidence="12" type="primary">LOC113855607</name>
</gene>
<reference evidence="12" key="2">
    <citation type="submission" date="2025-08" db="UniProtKB">
        <authorList>
            <consortium name="RefSeq"/>
        </authorList>
    </citation>
    <scope>IDENTIFICATION</scope>
    <source>
        <tissue evidence="12">Young leaves</tissue>
    </source>
</reference>
<dbReference type="PANTHER" id="PTHR47967">
    <property type="entry name" value="OS07G0603500 PROTEIN-RELATED"/>
    <property type="match status" value="1"/>
</dbReference>
<evidence type="ECO:0000256" key="9">
    <source>
        <dbReference type="SAM" id="SignalP"/>
    </source>
</evidence>
<dbReference type="InterPro" id="IPR001969">
    <property type="entry name" value="Aspartic_peptidase_AS"/>
</dbReference>
<dbReference type="Proteomes" id="UP000694853">
    <property type="component" value="Unplaced"/>
</dbReference>
<dbReference type="GeneID" id="113855607"/>
<comment type="similarity">
    <text evidence="2">Belongs to the peptidase A1 family.</text>
</comment>
<dbReference type="KEGG" id="aprc:113855607"/>
<dbReference type="AlphaFoldDB" id="A0A8B8KJJ3"/>
<dbReference type="CDD" id="cd05476">
    <property type="entry name" value="pepsin_A_like_plant"/>
    <property type="match status" value="1"/>
</dbReference>
<evidence type="ECO:0000256" key="8">
    <source>
        <dbReference type="ARBA" id="ARBA00023180"/>
    </source>
</evidence>
<dbReference type="FunFam" id="2.40.70.10:FF:000016">
    <property type="entry name" value="Probable aspartic protease At2g35615"/>
    <property type="match status" value="1"/>
</dbReference>
<dbReference type="InterPro" id="IPR034161">
    <property type="entry name" value="Pepsin-like_plant"/>
</dbReference>
<reference evidence="11" key="1">
    <citation type="journal article" date="2019" name="Toxins">
        <title>Detection of Abrin-Like and Prepropulchellin-Like Toxin Genes and Transcripts Using Whole Genome Sequencing and Full-Length Transcript Sequencing of Abrus precatorius.</title>
        <authorList>
            <person name="Hovde B.T."/>
            <person name="Daligault H.E."/>
            <person name="Hanschen E.R."/>
            <person name="Kunde Y.A."/>
            <person name="Johnson M.B."/>
            <person name="Starkenburg S.R."/>
            <person name="Johnson S.L."/>
        </authorList>
    </citation>
    <scope>NUCLEOTIDE SEQUENCE [LARGE SCALE GENOMIC DNA]</scope>
</reference>
<name>A0A8B8KJJ3_ABRPR</name>
<dbReference type="PROSITE" id="PS51767">
    <property type="entry name" value="PEPTIDASE_A1"/>
    <property type="match status" value="1"/>
</dbReference>
<dbReference type="Pfam" id="PF14541">
    <property type="entry name" value="TAXi_C"/>
    <property type="match status" value="1"/>
</dbReference>
<evidence type="ECO:0000256" key="6">
    <source>
        <dbReference type="ARBA" id="ARBA00022750"/>
    </source>
</evidence>
<dbReference type="FunFam" id="2.40.70.10:FF:000050">
    <property type="entry name" value="Aspartic proteinase CDR1"/>
    <property type="match status" value="1"/>
</dbReference>
<evidence type="ECO:0000256" key="1">
    <source>
        <dbReference type="ARBA" id="ARBA00004613"/>
    </source>
</evidence>
<keyword evidence="4" id="KW-0645">Protease</keyword>
<keyword evidence="5 9" id="KW-0732">Signal</keyword>
<dbReference type="InterPro" id="IPR032799">
    <property type="entry name" value="TAXi_C"/>
</dbReference>
<dbReference type="GO" id="GO:0004190">
    <property type="term" value="F:aspartic-type endopeptidase activity"/>
    <property type="evidence" value="ECO:0007669"/>
    <property type="project" value="UniProtKB-KW"/>
</dbReference>